<dbReference type="Gene3D" id="3.40.980.20">
    <property type="entry name" value="Four-carbon acid sugar kinase, nucleotide binding domain"/>
    <property type="match status" value="1"/>
</dbReference>
<dbReference type="STRING" id="92835.RS81_00611"/>
<proteinExistence type="inferred from homology"/>
<keyword evidence="5" id="KW-0067">ATP-binding</keyword>
<evidence type="ECO:0000313" key="16">
    <source>
        <dbReference type="Proteomes" id="UP000033956"/>
    </source>
</evidence>
<feature type="domain" description="Four-carbon acid sugar kinase N-terminal" evidence="13">
    <location>
        <begin position="2"/>
        <end position="225"/>
    </location>
</feature>
<evidence type="ECO:0000256" key="7">
    <source>
        <dbReference type="ARBA" id="ARBA00035898"/>
    </source>
</evidence>
<evidence type="ECO:0000256" key="10">
    <source>
        <dbReference type="ARBA" id="ARBA00039095"/>
    </source>
</evidence>
<dbReference type="InterPro" id="IPR037051">
    <property type="entry name" value="4-carb_acid_sugar_kinase_N_sf"/>
</dbReference>
<sequence length="425" mass="44532">MIGAIADDFTGATDVAVAFRRAGMRTLVYFGIPGHAIDAPADAVVIALKTRTVPVDDAVSESTAAARWLQENGATQLYFKYCSTFDSRPEGNIGPVADALADLSGARVTPIVPSSPPHRRTQYMGNLFVGRQLLSQSPMRHHPLTPMRKSSVADLLAPQTARPIALLDLEEVREGSAALRQRVEALPDRSYAVIDAIDDVDLLHVARAFIDEPLLTGAAGLAAALGAVALERRATAYSGLDSAPADIDPSLPGVALAGSCSARTLQQIAIMAERGHPALHVRAERDARPEDLAADALAWIDQQDLADGPLVYSSLPPAELREVQERLGVAEASTLLETTMGLVARGLVERGVTRIVVAGGETSGAVVQALAVDGAEIGLEAAPGVPWIRTLGPRPLTLLLKSGNFGDENLLADAVGGERVGGLVA</sequence>
<evidence type="ECO:0000256" key="12">
    <source>
        <dbReference type="ARBA" id="ARBA00041377"/>
    </source>
</evidence>
<dbReference type="GO" id="GO:0016301">
    <property type="term" value="F:kinase activity"/>
    <property type="evidence" value="ECO:0007669"/>
    <property type="project" value="UniProtKB-KW"/>
</dbReference>
<dbReference type="InterPro" id="IPR050007">
    <property type="entry name" value="OtnK"/>
</dbReference>
<name>A0A0M2HBT2_9MICO</name>
<comment type="similarity">
    <text evidence="1">Belongs to the four-carbon acid sugar kinase family.</text>
</comment>
<keyword evidence="16" id="KW-1185">Reference proteome</keyword>
<evidence type="ECO:0000259" key="13">
    <source>
        <dbReference type="Pfam" id="PF07005"/>
    </source>
</evidence>
<evidence type="ECO:0000256" key="6">
    <source>
        <dbReference type="ARBA" id="ARBA00023277"/>
    </source>
</evidence>
<feature type="domain" description="Four-carbon acid sugar kinase nucleotide binding" evidence="14">
    <location>
        <begin position="254"/>
        <end position="411"/>
    </location>
</feature>
<evidence type="ECO:0000256" key="8">
    <source>
        <dbReference type="ARBA" id="ARBA00036346"/>
    </source>
</evidence>
<dbReference type="PATRIC" id="fig|92835.4.peg.627"/>
<dbReference type="NCBIfam" id="NF043035">
    <property type="entry name" value="OxoTetrKin"/>
    <property type="match status" value="1"/>
</dbReference>
<reference evidence="15 16" key="1">
    <citation type="submission" date="2015-02" db="EMBL/GenBank/DDBJ databases">
        <title>Draft genome sequences of ten Microbacterium spp. with emphasis on heavy metal contaminated environments.</title>
        <authorList>
            <person name="Corretto E."/>
        </authorList>
    </citation>
    <scope>NUCLEOTIDE SEQUENCE [LARGE SCALE GENOMIC DNA]</scope>
    <source>
        <strain evidence="15 16">DSM 12510</strain>
    </source>
</reference>
<dbReference type="AlphaFoldDB" id="A0A0M2HBT2"/>
<keyword evidence="3" id="KW-0547">Nucleotide-binding</keyword>
<dbReference type="InterPro" id="IPR010737">
    <property type="entry name" value="4-carb_acid_sugar_kinase_N"/>
</dbReference>
<dbReference type="InterPro" id="IPR042213">
    <property type="entry name" value="NBD_C_sf"/>
</dbReference>
<evidence type="ECO:0000256" key="2">
    <source>
        <dbReference type="ARBA" id="ARBA00022679"/>
    </source>
</evidence>
<evidence type="ECO:0000256" key="1">
    <source>
        <dbReference type="ARBA" id="ARBA00005715"/>
    </source>
</evidence>
<dbReference type="OrthoDB" id="191465at2"/>
<dbReference type="GO" id="GO:0005524">
    <property type="term" value="F:ATP binding"/>
    <property type="evidence" value="ECO:0007669"/>
    <property type="project" value="UniProtKB-KW"/>
</dbReference>
<dbReference type="SUPFAM" id="SSF142764">
    <property type="entry name" value="YgbK-like"/>
    <property type="match status" value="1"/>
</dbReference>
<keyword evidence="2" id="KW-0808">Transferase</keyword>
<evidence type="ECO:0000256" key="11">
    <source>
        <dbReference type="ARBA" id="ARBA00039461"/>
    </source>
</evidence>
<organism evidence="15 16">
    <name type="scientific">Microbacterium terrae</name>
    <dbReference type="NCBI Taxonomy" id="69369"/>
    <lineage>
        <taxon>Bacteria</taxon>
        <taxon>Bacillati</taxon>
        <taxon>Actinomycetota</taxon>
        <taxon>Actinomycetes</taxon>
        <taxon>Micrococcales</taxon>
        <taxon>Microbacteriaceae</taxon>
        <taxon>Microbacterium</taxon>
    </lineage>
</organism>
<dbReference type="Proteomes" id="UP000033956">
    <property type="component" value="Unassembled WGS sequence"/>
</dbReference>
<protein>
    <recommendedName>
        <fullName evidence="11">3-oxo-tetronate kinase</fullName>
        <ecNumber evidence="10">2.7.1.217</ecNumber>
    </recommendedName>
    <alternativeName>
        <fullName evidence="12">3-dehydrotetronate 4-kinase</fullName>
    </alternativeName>
</protein>
<evidence type="ECO:0000256" key="9">
    <source>
        <dbReference type="ARBA" id="ARBA00037335"/>
    </source>
</evidence>
<comment type="catalytic activity">
    <reaction evidence="7">
        <text>3-dehydro-L-erythronate + ATP = 3-dehydro-4-O-phospho-L-erythronate + ADP + H(+)</text>
        <dbReference type="Rhea" id="RHEA:52552"/>
        <dbReference type="ChEBI" id="CHEBI:15378"/>
        <dbReference type="ChEBI" id="CHEBI:30616"/>
        <dbReference type="ChEBI" id="CHEBI:136592"/>
        <dbReference type="ChEBI" id="CHEBI:136670"/>
        <dbReference type="ChEBI" id="CHEBI:456216"/>
        <dbReference type="EC" id="2.7.1.217"/>
    </reaction>
</comment>
<evidence type="ECO:0000313" key="15">
    <source>
        <dbReference type="EMBL" id="KJL44036.1"/>
    </source>
</evidence>
<accession>A0A0M2HBT2</accession>
<dbReference type="Pfam" id="PF07005">
    <property type="entry name" value="SBD_N"/>
    <property type="match status" value="1"/>
</dbReference>
<gene>
    <name evidence="15" type="ORF">RS81_00611</name>
</gene>
<dbReference type="EMBL" id="JYIZ01000033">
    <property type="protein sequence ID" value="KJL44036.1"/>
    <property type="molecule type" value="Genomic_DNA"/>
</dbReference>
<dbReference type="Pfam" id="PF17042">
    <property type="entry name" value="NBD_C"/>
    <property type="match status" value="1"/>
</dbReference>
<evidence type="ECO:0000259" key="14">
    <source>
        <dbReference type="Pfam" id="PF17042"/>
    </source>
</evidence>
<evidence type="ECO:0000256" key="3">
    <source>
        <dbReference type="ARBA" id="ARBA00022741"/>
    </source>
</evidence>
<keyword evidence="6" id="KW-0119">Carbohydrate metabolism</keyword>
<comment type="function">
    <text evidence="9">Catalyzes the ATP-dependent phosphorylation of 3-oxo-tetronate to 3-oxo-tetronate 4-phosphate.</text>
</comment>
<comment type="caution">
    <text evidence="15">The sequence shown here is derived from an EMBL/GenBank/DDBJ whole genome shotgun (WGS) entry which is preliminary data.</text>
</comment>
<evidence type="ECO:0000256" key="5">
    <source>
        <dbReference type="ARBA" id="ARBA00022840"/>
    </source>
</evidence>
<comment type="catalytic activity">
    <reaction evidence="8">
        <text>3-dehydro-D-erythronate + ATP = 3-dehydro-4-O-phospho-D-erythronate + ADP + H(+)</text>
        <dbReference type="Rhea" id="RHEA:52556"/>
        <dbReference type="ChEBI" id="CHEBI:15378"/>
        <dbReference type="ChEBI" id="CHEBI:30616"/>
        <dbReference type="ChEBI" id="CHEBI:57958"/>
        <dbReference type="ChEBI" id="CHEBI:136593"/>
        <dbReference type="ChEBI" id="CHEBI:456216"/>
        <dbReference type="EC" id="2.7.1.217"/>
    </reaction>
</comment>
<dbReference type="RefSeq" id="WP_045274609.1">
    <property type="nucleotide sequence ID" value="NZ_BAAAUP010000003.1"/>
</dbReference>
<dbReference type="Gene3D" id="3.40.50.10840">
    <property type="entry name" value="Putative sugar-binding, N-terminal domain"/>
    <property type="match status" value="1"/>
</dbReference>
<dbReference type="InterPro" id="IPR031475">
    <property type="entry name" value="NBD_C"/>
</dbReference>
<keyword evidence="4" id="KW-0418">Kinase</keyword>
<evidence type="ECO:0000256" key="4">
    <source>
        <dbReference type="ARBA" id="ARBA00022777"/>
    </source>
</evidence>
<dbReference type="EC" id="2.7.1.217" evidence="10"/>